<dbReference type="PANTHER" id="PTHR31302:SF31">
    <property type="entry name" value="PHOSPHODIESTERASE YAEI"/>
    <property type="match status" value="1"/>
</dbReference>
<feature type="transmembrane region" description="Helical" evidence="3">
    <location>
        <begin position="108"/>
        <end position="126"/>
    </location>
</feature>
<keyword evidence="3" id="KW-1133">Transmembrane helix</keyword>
<dbReference type="EMBL" id="WNWM01000002">
    <property type="protein sequence ID" value="MUI11490.1"/>
    <property type="molecule type" value="Genomic_DNA"/>
</dbReference>
<dbReference type="InterPro" id="IPR029052">
    <property type="entry name" value="Metallo-depent_PP-like"/>
</dbReference>
<protein>
    <submittedName>
        <fullName evidence="5">Metallophosphoesterase</fullName>
    </submittedName>
</protein>
<dbReference type="InterPro" id="IPR051158">
    <property type="entry name" value="Metallophosphoesterase_sf"/>
</dbReference>
<dbReference type="Pfam" id="PF00149">
    <property type="entry name" value="Metallophos"/>
    <property type="match status" value="1"/>
</dbReference>
<feature type="transmembrane region" description="Helical" evidence="3">
    <location>
        <begin position="61"/>
        <end position="87"/>
    </location>
</feature>
<evidence type="ECO:0000256" key="2">
    <source>
        <dbReference type="ARBA" id="ARBA00022801"/>
    </source>
</evidence>
<dbReference type="GO" id="GO:0008758">
    <property type="term" value="F:UDP-2,3-diacylglucosamine hydrolase activity"/>
    <property type="evidence" value="ECO:0007669"/>
    <property type="project" value="TreeGrafter"/>
</dbReference>
<gene>
    <name evidence="5" type="ORF">GJV26_03145</name>
</gene>
<evidence type="ECO:0000313" key="5">
    <source>
        <dbReference type="EMBL" id="MUI11490.1"/>
    </source>
</evidence>
<keyword evidence="2" id="KW-0378">Hydrolase</keyword>
<dbReference type="Gene3D" id="3.60.21.10">
    <property type="match status" value="1"/>
</dbReference>
<reference evidence="5 6" key="1">
    <citation type="submission" date="2019-11" db="EMBL/GenBank/DDBJ databases">
        <title>Draft Genome Sequences of Six Type Strains of the Genus Massilia.</title>
        <authorList>
            <person name="Miess H."/>
            <person name="Frediansyah A."/>
            <person name="Goeker M."/>
            <person name="Gross H."/>
        </authorList>
    </citation>
    <scope>NUCLEOTIDE SEQUENCE [LARGE SCALE GENOMIC DNA]</scope>
    <source>
        <strain evidence="5 6">DSM 17513</strain>
    </source>
</reference>
<keyword evidence="6" id="KW-1185">Reference proteome</keyword>
<dbReference type="InterPro" id="IPR004843">
    <property type="entry name" value="Calcineurin-like_PHP"/>
</dbReference>
<dbReference type="Proteomes" id="UP000431684">
    <property type="component" value="Unassembled WGS sequence"/>
</dbReference>
<dbReference type="PANTHER" id="PTHR31302">
    <property type="entry name" value="TRANSMEMBRANE PROTEIN WITH METALLOPHOSPHOESTERASE DOMAIN-RELATED"/>
    <property type="match status" value="1"/>
</dbReference>
<dbReference type="GO" id="GO:0016020">
    <property type="term" value="C:membrane"/>
    <property type="evidence" value="ECO:0007669"/>
    <property type="project" value="GOC"/>
</dbReference>
<feature type="transmembrane region" description="Helical" evidence="3">
    <location>
        <begin position="6"/>
        <end position="23"/>
    </location>
</feature>
<sequence length="378" mass="41589">MFFPYLYLAFIYFVLRLIVPLPLGRAARIALALAVFLVCQHHQIQKWYFGTMFSPEIPRPFVILLGLLYCAWLLLSIMSLLVDLGLFVAWALRRGRAVEHTFMPRLRYAMFTIAALLSGVGVYQAIGVPEVRRVELAIRDLPPGLDGLRMVQLSDLHISRLMDAGWVRQVVGRTNALRPDLIVISGDLIDGTPQAREGDIAPLAGLRARHGVIASLGNHEYYFGAERWTREFERLGMTVLVNRHAVVDHGGSRMTVAGVADRVASRFDMAGPDTARALQGAAPAFPVILLSHQPIEVEANARAGVDVQLSGHTHGGMVRGIDEVVKRANGGYVSGRYSVGGMWLYVSNGTGLWNGFPIRLGVPAEITEFTLKRAPGQT</sequence>
<evidence type="ECO:0000313" key="6">
    <source>
        <dbReference type="Proteomes" id="UP000431684"/>
    </source>
</evidence>
<evidence type="ECO:0000259" key="4">
    <source>
        <dbReference type="Pfam" id="PF00149"/>
    </source>
</evidence>
<accession>A0A6I3XA56</accession>
<name>A0A6I3XA56_9BURK</name>
<dbReference type="RefSeq" id="WP_189441923.1">
    <property type="nucleotide sequence ID" value="NZ_BMWU01000018.1"/>
</dbReference>
<proteinExistence type="predicted"/>
<dbReference type="CDD" id="cd07385">
    <property type="entry name" value="MPP_YkuE_C"/>
    <property type="match status" value="1"/>
</dbReference>
<dbReference type="AlphaFoldDB" id="A0A6I3XA56"/>
<dbReference type="SUPFAM" id="SSF56300">
    <property type="entry name" value="Metallo-dependent phosphatases"/>
    <property type="match status" value="1"/>
</dbReference>
<organism evidence="5 6">
    <name type="scientific">Pseudoduganella dura</name>
    <dbReference type="NCBI Taxonomy" id="321982"/>
    <lineage>
        <taxon>Bacteria</taxon>
        <taxon>Pseudomonadati</taxon>
        <taxon>Pseudomonadota</taxon>
        <taxon>Betaproteobacteria</taxon>
        <taxon>Burkholderiales</taxon>
        <taxon>Oxalobacteraceae</taxon>
        <taxon>Telluria group</taxon>
        <taxon>Pseudoduganella</taxon>
    </lineage>
</organism>
<comment type="caution">
    <text evidence="5">The sequence shown here is derived from an EMBL/GenBank/DDBJ whole genome shotgun (WGS) entry which is preliminary data.</text>
</comment>
<dbReference type="GO" id="GO:0009245">
    <property type="term" value="P:lipid A biosynthetic process"/>
    <property type="evidence" value="ECO:0007669"/>
    <property type="project" value="TreeGrafter"/>
</dbReference>
<feature type="domain" description="Calcineurin-like phosphoesterase" evidence="4">
    <location>
        <begin position="149"/>
        <end position="315"/>
    </location>
</feature>
<evidence type="ECO:0000256" key="1">
    <source>
        <dbReference type="ARBA" id="ARBA00022723"/>
    </source>
</evidence>
<keyword evidence="1" id="KW-0479">Metal-binding</keyword>
<keyword evidence="3" id="KW-0472">Membrane</keyword>
<evidence type="ECO:0000256" key="3">
    <source>
        <dbReference type="SAM" id="Phobius"/>
    </source>
</evidence>
<dbReference type="GO" id="GO:0046872">
    <property type="term" value="F:metal ion binding"/>
    <property type="evidence" value="ECO:0007669"/>
    <property type="project" value="UniProtKB-KW"/>
</dbReference>
<keyword evidence="3" id="KW-0812">Transmembrane</keyword>